<dbReference type="RNAct" id="Q9DAQ7">
    <property type="molecule type" value="protein"/>
</dbReference>
<reference evidence="2" key="2">
    <citation type="journal article" date="2000" name="Genome Res.">
        <title>Normalization and subtraction of cap-trapper-selected cDNAs to prepare full-length cDNA libraries for rapid discovery of new genes.</title>
        <authorList>
            <person name="Carninci P."/>
            <person name="Shibata Y."/>
            <person name="Hayatsu N."/>
            <person name="Sugahara Y."/>
            <person name="Shibata K."/>
            <person name="Itoh M."/>
            <person name="Konno H."/>
            <person name="Okazaki Y."/>
            <person name="Muramatsu M."/>
            <person name="Hayashizaki Y."/>
        </authorList>
    </citation>
    <scope>NUCLEOTIDE SEQUENCE</scope>
    <source>
        <strain evidence="2">C57BL/6J</strain>
        <tissue evidence="2">Testis</tissue>
    </source>
</reference>
<protein>
    <submittedName>
        <fullName evidence="2">Uncharacterized protein</fullName>
    </submittedName>
</protein>
<reference evidence="2" key="3">
    <citation type="journal article" date="2000" name="Genome Res.">
        <title>RIKEN integrated sequence analysis (RISA) system--384-format sequencing pipeline with 384 multicapillary sequencer.</title>
        <authorList>
            <person name="Shibata K."/>
            <person name="Itoh M."/>
            <person name="Aizawa K."/>
            <person name="Nagaoka S."/>
            <person name="Sasaki N."/>
            <person name="Carninci P."/>
            <person name="Konno H."/>
            <person name="Akiyama J."/>
            <person name="Nishi K."/>
            <person name="Kitsunai T."/>
            <person name="Tashiro H."/>
            <person name="Itoh M."/>
            <person name="Sumi N."/>
            <person name="Ishii Y."/>
            <person name="Nakamura S."/>
            <person name="Hazama M."/>
            <person name="Nishine T."/>
            <person name="Harada A."/>
            <person name="Yamamoto R."/>
            <person name="Matsumoto H."/>
            <person name="Sakaguchi S."/>
            <person name="Ikegami T."/>
            <person name="Kashiwagi K."/>
            <person name="Fujiwake S."/>
            <person name="Inoue K."/>
            <person name="Togawa Y."/>
            <person name="Izawa M."/>
            <person name="Ohara E."/>
            <person name="Watahiki M."/>
            <person name="Yoneda Y."/>
            <person name="Ishikawa T."/>
            <person name="Ozawa K."/>
            <person name="Tanaka T."/>
            <person name="Matsuura S."/>
            <person name="Kawai J."/>
            <person name="Okazaki Y."/>
            <person name="Muramatsu M."/>
            <person name="Inoue Y."/>
            <person name="Kira A."/>
            <person name="Hayashizaki Y."/>
        </authorList>
    </citation>
    <scope>NUCLEOTIDE SEQUENCE</scope>
    <source>
        <strain evidence="2">C57BL/6J</strain>
        <tissue evidence="2">Testis</tissue>
    </source>
</reference>
<dbReference type="HOGENOM" id="CLU_2072357_0_0_1"/>
<feature type="compositionally biased region" description="Basic and acidic residues" evidence="1">
    <location>
        <begin position="37"/>
        <end position="52"/>
    </location>
</feature>
<accession>Q9DAQ7</accession>
<evidence type="ECO:0000313" key="2">
    <source>
        <dbReference type="EMBL" id="BAB24151.1"/>
    </source>
</evidence>
<reference evidence="2" key="5">
    <citation type="journal article" date="2001" name="Nature">
        <title>Functional annotation of a full-length mouse cDNA collection.</title>
        <authorList>
            <consortium name="The RIKEN Genome Exploration Research Group Phase II Team and the FANTOM Consortium"/>
        </authorList>
    </citation>
    <scope>NUCLEOTIDE SEQUENCE</scope>
    <source>
        <strain evidence="2">C57BL/6J</strain>
        <tissue evidence="2">Testis</tissue>
    </source>
</reference>
<sequence length="118" mass="12864">MLTCGGRDGEAPRRLQGTPWVGGSTAQTFLTSCSGRHRADDAGSRDLSDQTHRSASPPPWGFLKALLLTGGGDTGDGRRLISGHRGQSKKAQRLRTLTALHTMHPESLCWARLQNRFR</sequence>
<reference evidence="2" key="7">
    <citation type="journal article" date="2005" name="Science">
        <title>The Transcriptional Landscape of the Mammalian Genome.</title>
        <authorList>
            <consortium name="The FANTOM Consortium"/>
            <consortium name="Riken Genome Exploration Research Group and Genome Science Group (Genome Network Project Core Group)"/>
        </authorList>
    </citation>
    <scope>NUCLEOTIDE SEQUENCE</scope>
    <source>
        <strain evidence="2">C57BL/6J</strain>
        <tissue evidence="2">Testis</tissue>
    </source>
</reference>
<reference evidence="2" key="1">
    <citation type="journal article" date="1999" name="Methods Enzymol.">
        <title>High-efficiency full-length cDNA cloning.</title>
        <authorList>
            <person name="Carninci P."/>
            <person name="Hayashizaki Y."/>
        </authorList>
    </citation>
    <scope>NUCLEOTIDE SEQUENCE</scope>
    <source>
        <strain evidence="2">C57BL/6J</strain>
        <tissue evidence="2">Testis</tissue>
    </source>
</reference>
<dbReference type="EMBL" id="AK005613">
    <property type="protein sequence ID" value="BAB24151.1"/>
    <property type="molecule type" value="mRNA"/>
</dbReference>
<reference evidence="2" key="6">
    <citation type="journal article" date="2002" name="Nature">
        <title>Analysis of the mouse transcriptome based on functional annotation of 60,770 full-length cDNAs.</title>
        <authorList>
            <consortium name="The FANTOM Consortium and the RIKEN Genome Exploration Research Group Phase I and II Team"/>
        </authorList>
    </citation>
    <scope>NUCLEOTIDE SEQUENCE</scope>
    <source>
        <strain evidence="2">C57BL/6J</strain>
        <tissue evidence="2">Testis</tissue>
    </source>
</reference>
<gene>
    <name evidence="3" type="primary">3110070M22Rik</name>
</gene>
<proteinExistence type="evidence at transcript level"/>
<feature type="region of interest" description="Disordered" evidence="1">
    <location>
        <begin position="1"/>
        <end position="59"/>
    </location>
</feature>
<reference evidence="2" key="4">
    <citation type="submission" date="2000-07" db="EMBL/GenBank/DDBJ databases">
        <authorList>
            <person name="Adachi J."/>
            <person name="Aizawa K."/>
            <person name="Akahira S."/>
            <person name="Akimura T."/>
            <person name="Arai A."/>
            <person name="Aono H."/>
            <person name="Arakawa T."/>
            <person name="Bono H."/>
            <person name="Carninci P."/>
            <person name="Fukuda S."/>
            <person name="Fukunishi Y."/>
            <person name="Furuno M."/>
            <person name="Hanagaki T."/>
            <person name="Hara A."/>
            <person name="Hayatsu N."/>
            <person name="Hiramoto K."/>
            <person name="Hiraoka T."/>
            <person name="Hori F."/>
            <person name="Imotani K."/>
            <person name="Ishii Y."/>
            <person name="Itoh M."/>
            <person name="Izawa M."/>
            <person name="Kasukawa T."/>
            <person name="Kato H."/>
            <person name="Kawai J."/>
            <person name="Kojima Y."/>
            <person name="Konno H."/>
            <person name="Kouda M."/>
            <person name="Koya S."/>
            <person name="Kurihara C."/>
            <person name="Matsuyama T."/>
            <person name="Miyazaki A."/>
            <person name="Nishi K."/>
            <person name="Nomura K."/>
            <person name="Numazaki R."/>
            <person name="Ohno M."/>
            <person name="Okazaki Y."/>
            <person name="Okido T."/>
            <person name="Owa C."/>
            <person name="Saito H."/>
            <person name="Saito R."/>
            <person name="Sakai C."/>
            <person name="Sakai K."/>
            <person name="Sano H."/>
            <person name="Sasaki D."/>
            <person name="Shibata K."/>
            <person name="Shibata Y."/>
            <person name="Shinagawa A."/>
            <person name="Shiraki T."/>
            <person name="Sogabe Y."/>
            <person name="Suzuki H."/>
            <person name="Tagami M."/>
            <person name="Tagawa A."/>
            <person name="Takahashi F."/>
            <person name="Tanaka T."/>
            <person name="Tejima Y."/>
            <person name="Toya T."/>
            <person name="Yamamura T."/>
            <person name="Yasunishi A."/>
            <person name="Yoshida K."/>
            <person name="Yoshino M."/>
            <person name="Muramatsu M."/>
            <person name="Hayashizaki Y."/>
        </authorList>
    </citation>
    <scope>NUCLEOTIDE SEQUENCE</scope>
    <source>
        <strain evidence="2">C57BL/6J</strain>
        <tissue evidence="2">Testis</tissue>
    </source>
</reference>
<dbReference type="PROSITE" id="PS51257">
    <property type="entry name" value="PROKAR_LIPOPROTEIN"/>
    <property type="match status" value="1"/>
</dbReference>
<name>Q9DAQ7_MOUSE</name>
<organism evidence="2">
    <name type="scientific">Mus musculus</name>
    <name type="common">Mouse</name>
    <dbReference type="NCBI Taxonomy" id="10090"/>
    <lineage>
        <taxon>Eukaryota</taxon>
        <taxon>Metazoa</taxon>
        <taxon>Chordata</taxon>
        <taxon>Craniata</taxon>
        <taxon>Vertebrata</taxon>
        <taxon>Euteleostomi</taxon>
        <taxon>Mammalia</taxon>
        <taxon>Eutheria</taxon>
        <taxon>Euarchontoglires</taxon>
        <taxon>Glires</taxon>
        <taxon>Rodentia</taxon>
        <taxon>Myomorpha</taxon>
        <taxon>Muroidea</taxon>
        <taxon>Muridae</taxon>
        <taxon>Murinae</taxon>
        <taxon>Mus</taxon>
        <taxon>Mus</taxon>
    </lineage>
</organism>
<evidence type="ECO:0000313" key="3">
    <source>
        <dbReference type="MGI" id="MGI:1914554"/>
    </source>
</evidence>
<dbReference type="AlphaFoldDB" id="Q9DAQ7"/>
<dbReference type="MGI" id="MGI:1914554">
    <property type="gene designation" value="3110070M22Rik"/>
</dbReference>
<dbReference type="AGR" id="MGI:1914554"/>
<feature type="compositionally biased region" description="Polar residues" evidence="1">
    <location>
        <begin position="24"/>
        <end position="34"/>
    </location>
</feature>
<evidence type="ECO:0000256" key="1">
    <source>
        <dbReference type="SAM" id="MobiDB-lite"/>
    </source>
</evidence>
<reference evidence="2" key="8">
    <citation type="journal article" date="2005" name="Science">
        <title>Antisense Transcription in the Mammalian Transcriptome.</title>
        <authorList>
            <consortium name="RIKEN Genome Exploration Research Group and Genome Science Group (Genome Network Project Core Group) and the FANTOM Consortium"/>
        </authorList>
    </citation>
    <scope>NUCLEOTIDE SEQUENCE</scope>
    <source>
        <strain evidence="2">C57BL/6J</strain>
        <tissue evidence="2">Testis</tissue>
    </source>
</reference>